<gene>
    <name evidence="11" type="ORF">DSCW_33590</name>
</gene>
<dbReference type="InterPro" id="IPR055348">
    <property type="entry name" value="DctQ"/>
</dbReference>
<evidence type="ECO:0000256" key="4">
    <source>
        <dbReference type="ARBA" id="ARBA00022519"/>
    </source>
</evidence>
<feature type="transmembrane region" description="Helical" evidence="9">
    <location>
        <begin position="12"/>
        <end position="36"/>
    </location>
</feature>
<evidence type="ECO:0000256" key="1">
    <source>
        <dbReference type="ARBA" id="ARBA00004429"/>
    </source>
</evidence>
<comment type="similarity">
    <text evidence="8">Belongs to the TRAP transporter small permease family.</text>
</comment>
<evidence type="ECO:0000256" key="6">
    <source>
        <dbReference type="ARBA" id="ARBA00022989"/>
    </source>
</evidence>
<proteinExistence type="inferred from homology"/>
<dbReference type="OrthoDB" id="9815614at2"/>
<dbReference type="PANTHER" id="PTHR35011">
    <property type="entry name" value="2,3-DIKETO-L-GULONATE TRAP TRANSPORTER SMALL PERMEASE PROTEIN YIAM"/>
    <property type="match status" value="1"/>
</dbReference>
<dbReference type="RefSeq" id="WP_155304814.1">
    <property type="nucleotide sequence ID" value="NZ_AP021875.1"/>
</dbReference>
<evidence type="ECO:0000256" key="7">
    <source>
        <dbReference type="ARBA" id="ARBA00023136"/>
    </source>
</evidence>
<reference evidence="11 12" key="1">
    <citation type="submission" date="2019-11" db="EMBL/GenBank/DDBJ databases">
        <title>Comparative genomics of hydrocarbon-degrading Desulfosarcina strains.</title>
        <authorList>
            <person name="Watanabe M."/>
            <person name="Kojima H."/>
            <person name="Fukui M."/>
        </authorList>
    </citation>
    <scope>NUCLEOTIDE SEQUENCE [LARGE SCALE GENOMIC DNA]</scope>
    <source>
        <strain evidence="11 12">PP31</strain>
    </source>
</reference>
<evidence type="ECO:0000256" key="9">
    <source>
        <dbReference type="SAM" id="Phobius"/>
    </source>
</evidence>
<dbReference type="GO" id="GO:0015740">
    <property type="term" value="P:C4-dicarboxylate transport"/>
    <property type="evidence" value="ECO:0007669"/>
    <property type="project" value="TreeGrafter"/>
</dbReference>
<keyword evidence="6 9" id="KW-1133">Transmembrane helix</keyword>
<keyword evidence="4" id="KW-0997">Cell inner membrane</keyword>
<accession>A0A5K7Z1U1</accession>
<feature type="transmembrane region" description="Helical" evidence="9">
    <location>
        <begin position="48"/>
        <end position="65"/>
    </location>
</feature>
<organism evidence="11 12">
    <name type="scientific">Desulfosarcina widdelii</name>
    <dbReference type="NCBI Taxonomy" id="947919"/>
    <lineage>
        <taxon>Bacteria</taxon>
        <taxon>Pseudomonadati</taxon>
        <taxon>Thermodesulfobacteriota</taxon>
        <taxon>Desulfobacteria</taxon>
        <taxon>Desulfobacterales</taxon>
        <taxon>Desulfosarcinaceae</taxon>
        <taxon>Desulfosarcina</taxon>
    </lineage>
</organism>
<keyword evidence="12" id="KW-1185">Reference proteome</keyword>
<dbReference type="AlphaFoldDB" id="A0A5K7Z1U1"/>
<feature type="transmembrane region" description="Helical" evidence="9">
    <location>
        <begin position="85"/>
        <end position="107"/>
    </location>
</feature>
<evidence type="ECO:0000256" key="3">
    <source>
        <dbReference type="ARBA" id="ARBA00022475"/>
    </source>
</evidence>
<comment type="subcellular location">
    <subcellularLocation>
        <location evidence="1">Cell inner membrane</location>
        <topology evidence="1">Multi-pass membrane protein</topology>
    </subcellularLocation>
</comment>
<evidence type="ECO:0000259" key="10">
    <source>
        <dbReference type="Pfam" id="PF04290"/>
    </source>
</evidence>
<dbReference type="GO" id="GO:0022857">
    <property type="term" value="F:transmembrane transporter activity"/>
    <property type="evidence" value="ECO:0007669"/>
    <property type="project" value="TreeGrafter"/>
</dbReference>
<sequence>MLSKFEKMASHVEEFLILILILSSVAVVFLNIVLRYIFHTGFVFVEEYARYALVLLVYLAVSQAVKKNSMIKVDIVPDMFKRGRVVFTLLSNGFSFFMGVLLIVLGLKFTVYQYTTGQVSVAMELPM</sequence>
<name>A0A5K7Z1U1_9BACT</name>
<dbReference type="InterPro" id="IPR007387">
    <property type="entry name" value="TRAP_DctQ"/>
</dbReference>
<feature type="domain" description="Tripartite ATP-independent periplasmic transporters DctQ component" evidence="10">
    <location>
        <begin position="25"/>
        <end position="127"/>
    </location>
</feature>
<keyword evidence="3" id="KW-1003">Cell membrane</keyword>
<keyword evidence="2" id="KW-0813">Transport</keyword>
<evidence type="ECO:0000256" key="5">
    <source>
        <dbReference type="ARBA" id="ARBA00022692"/>
    </source>
</evidence>
<dbReference type="Proteomes" id="UP000427769">
    <property type="component" value="Chromosome"/>
</dbReference>
<dbReference type="GO" id="GO:0005886">
    <property type="term" value="C:plasma membrane"/>
    <property type="evidence" value="ECO:0007669"/>
    <property type="project" value="UniProtKB-SubCell"/>
</dbReference>
<protein>
    <recommendedName>
        <fullName evidence="10">Tripartite ATP-independent periplasmic transporters DctQ component domain-containing protein</fullName>
    </recommendedName>
</protein>
<keyword evidence="5 9" id="KW-0812">Transmembrane</keyword>
<evidence type="ECO:0000256" key="8">
    <source>
        <dbReference type="ARBA" id="ARBA00038436"/>
    </source>
</evidence>
<keyword evidence="7 9" id="KW-0472">Membrane</keyword>
<evidence type="ECO:0000256" key="2">
    <source>
        <dbReference type="ARBA" id="ARBA00022448"/>
    </source>
</evidence>
<dbReference type="KEGG" id="dwd:DSCW_33590"/>
<dbReference type="PANTHER" id="PTHR35011:SF2">
    <property type="entry name" value="2,3-DIKETO-L-GULONATE TRAP TRANSPORTER SMALL PERMEASE PROTEIN YIAM"/>
    <property type="match status" value="1"/>
</dbReference>
<evidence type="ECO:0000313" key="12">
    <source>
        <dbReference type="Proteomes" id="UP000427769"/>
    </source>
</evidence>
<dbReference type="Pfam" id="PF04290">
    <property type="entry name" value="DctQ"/>
    <property type="match status" value="1"/>
</dbReference>
<dbReference type="EMBL" id="AP021875">
    <property type="protein sequence ID" value="BBO75942.1"/>
    <property type="molecule type" value="Genomic_DNA"/>
</dbReference>
<evidence type="ECO:0000313" key="11">
    <source>
        <dbReference type="EMBL" id="BBO75942.1"/>
    </source>
</evidence>